<keyword evidence="1" id="KW-1133">Transmembrane helix</keyword>
<protein>
    <submittedName>
        <fullName evidence="2">Uncharacterized protein</fullName>
    </submittedName>
</protein>
<gene>
    <name evidence="2" type="ORF">F7R07_23545</name>
</gene>
<proteinExistence type="predicted"/>
<comment type="caution">
    <text evidence="2">The sequence shown here is derived from an EMBL/GenBank/DDBJ whole genome shotgun (WGS) entry which is preliminary data.</text>
</comment>
<keyword evidence="1" id="KW-0472">Membrane</keyword>
<dbReference type="AlphaFoldDB" id="A0A643EF44"/>
<organism evidence="2">
    <name type="scientific">Pseudomonas aeruginosa</name>
    <dbReference type="NCBI Taxonomy" id="287"/>
    <lineage>
        <taxon>Bacteria</taxon>
        <taxon>Pseudomonadati</taxon>
        <taxon>Pseudomonadota</taxon>
        <taxon>Gammaproteobacteria</taxon>
        <taxon>Pseudomonadales</taxon>
        <taxon>Pseudomonadaceae</taxon>
        <taxon>Pseudomonas</taxon>
    </lineage>
</organism>
<dbReference type="RefSeq" id="WP_151155877.1">
    <property type="nucleotide sequence ID" value="NZ_CAXYQU010000019.1"/>
</dbReference>
<reference evidence="2" key="1">
    <citation type="submission" date="2019-09" db="EMBL/GenBank/DDBJ databases">
        <title>Draft genome sequences of 48 bacterial type strains from the CCUG.</title>
        <authorList>
            <person name="Tunovic T."/>
            <person name="Pineiro-Iglesias B."/>
            <person name="Unosson C."/>
            <person name="Inganas E."/>
            <person name="Ohlen M."/>
            <person name="Cardew S."/>
            <person name="Jensie-Markopoulos S."/>
            <person name="Salva-Serra F."/>
            <person name="Jaen-Luchoro D."/>
            <person name="Karlsson R."/>
            <person name="Svensson-Stadler L."/>
            <person name="Chun J."/>
            <person name="Moore E."/>
        </authorList>
    </citation>
    <scope>NUCLEOTIDE SEQUENCE</scope>
    <source>
        <strain evidence="2">CCUG 551</strain>
    </source>
</reference>
<sequence>MEFASIVASIVSGAVGAAAISWLLRTWIAERLKQSISYEYFQKLESYKTELNSKLQAMHHEHQVSQIRTSLFFDYQREAFAGIIGLVRKVNEAWVNASYVEYHGPADAVPSGAYRELKEYYEQNQLFLDEECTLAVELVLEYYSDSFPFDDGTGQLYERDTTTAYNNVEELRPILAALFRSKIGVLDNGDARKTLLGVGALRLTNSLRIYNKNIPPKAPLKIDNTGSVELLMKTARNHEAELVEYLGYFCSALSEEGSFQDYYRKALSYERLLRAS</sequence>
<keyword evidence="1" id="KW-0812">Transmembrane</keyword>
<evidence type="ECO:0000256" key="1">
    <source>
        <dbReference type="SAM" id="Phobius"/>
    </source>
</evidence>
<accession>A0A643EF44</accession>
<feature type="transmembrane region" description="Helical" evidence="1">
    <location>
        <begin position="6"/>
        <end position="24"/>
    </location>
</feature>
<name>A0A643EF44_PSEAI</name>
<dbReference type="EMBL" id="VZPH01000064">
    <property type="protein sequence ID" value="KAB0556829.1"/>
    <property type="molecule type" value="Genomic_DNA"/>
</dbReference>
<evidence type="ECO:0000313" key="2">
    <source>
        <dbReference type="EMBL" id="KAB0556829.1"/>
    </source>
</evidence>